<proteinExistence type="predicted"/>
<dbReference type="InterPro" id="IPR013785">
    <property type="entry name" value="Aldolase_TIM"/>
</dbReference>
<dbReference type="Pfam" id="PF03102">
    <property type="entry name" value="NeuB"/>
    <property type="match status" value="1"/>
</dbReference>
<dbReference type="AlphaFoldDB" id="X0SI55"/>
<gene>
    <name evidence="2" type="ORF">S01H1_05706</name>
</gene>
<feature type="domain" description="PseI/NeuA/B-like" evidence="1">
    <location>
        <begin position="22"/>
        <end position="103"/>
    </location>
</feature>
<accession>X0SI55</accession>
<dbReference type="InterPro" id="IPR013132">
    <property type="entry name" value="PseI/NeuA/B-like_N"/>
</dbReference>
<name>X0SI55_9ZZZZ</name>
<evidence type="ECO:0000259" key="1">
    <source>
        <dbReference type="Pfam" id="PF03102"/>
    </source>
</evidence>
<reference evidence="2" key="1">
    <citation type="journal article" date="2014" name="Front. Microbiol.">
        <title>High frequency of phylogenetically diverse reductive dehalogenase-homologous genes in deep subseafloor sedimentary metagenomes.</title>
        <authorList>
            <person name="Kawai M."/>
            <person name="Futagami T."/>
            <person name="Toyoda A."/>
            <person name="Takaki Y."/>
            <person name="Nishi S."/>
            <person name="Hori S."/>
            <person name="Arai W."/>
            <person name="Tsubouchi T."/>
            <person name="Morono Y."/>
            <person name="Uchiyama I."/>
            <person name="Ito T."/>
            <person name="Fujiyama A."/>
            <person name="Inagaki F."/>
            <person name="Takami H."/>
        </authorList>
    </citation>
    <scope>NUCLEOTIDE SEQUENCE</scope>
    <source>
        <strain evidence="2">Expedition CK06-06</strain>
    </source>
</reference>
<protein>
    <recommendedName>
        <fullName evidence="1">PseI/NeuA/B-like domain-containing protein</fullName>
    </recommendedName>
</protein>
<dbReference type="SUPFAM" id="SSF51569">
    <property type="entry name" value="Aldolase"/>
    <property type="match status" value="1"/>
</dbReference>
<feature type="non-terminal residue" evidence="2">
    <location>
        <position position="115"/>
    </location>
</feature>
<evidence type="ECO:0000313" key="2">
    <source>
        <dbReference type="EMBL" id="GAF75557.1"/>
    </source>
</evidence>
<dbReference type="EMBL" id="BARS01002967">
    <property type="protein sequence ID" value="GAF75557.1"/>
    <property type="molecule type" value="Genomic_DNA"/>
</dbReference>
<sequence>MFIISEIFPQHGGNLYVAEQMIQQSKLGGANAVKVQLYPGDMFPAQDGTSKDYLELDFHGLKRLKEYADRVSIDLFATPFTSERLGWCLDLGLKYLKVAARMHNEQAELVDEILG</sequence>
<dbReference type="GO" id="GO:0016051">
    <property type="term" value="P:carbohydrate biosynthetic process"/>
    <property type="evidence" value="ECO:0007669"/>
    <property type="project" value="InterPro"/>
</dbReference>
<comment type="caution">
    <text evidence="2">The sequence shown here is derived from an EMBL/GenBank/DDBJ whole genome shotgun (WGS) entry which is preliminary data.</text>
</comment>
<dbReference type="Gene3D" id="3.20.20.70">
    <property type="entry name" value="Aldolase class I"/>
    <property type="match status" value="1"/>
</dbReference>
<organism evidence="2">
    <name type="scientific">marine sediment metagenome</name>
    <dbReference type="NCBI Taxonomy" id="412755"/>
    <lineage>
        <taxon>unclassified sequences</taxon>
        <taxon>metagenomes</taxon>
        <taxon>ecological metagenomes</taxon>
    </lineage>
</organism>